<feature type="binding site" evidence="8">
    <location>
        <begin position="642"/>
        <end position="645"/>
    </location>
    <ligand>
        <name>GTP</name>
        <dbReference type="ChEBI" id="CHEBI:37565"/>
    </ligand>
</feature>
<dbReference type="Pfam" id="PF22042">
    <property type="entry name" value="EF-G_D2"/>
    <property type="match status" value="1"/>
</dbReference>
<dbReference type="HAMAP" id="MF_00100_B">
    <property type="entry name" value="IF_2_B"/>
    <property type="match status" value="1"/>
</dbReference>
<dbReference type="Gene3D" id="3.40.50.300">
    <property type="entry name" value="P-loop containing nucleotide triphosphate hydrolases"/>
    <property type="match status" value="1"/>
</dbReference>
<comment type="caution">
    <text evidence="12">The sequence shown here is derived from an EMBL/GenBank/DDBJ whole genome shotgun (WGS) entry which is preliminary data.</text>
</comment>
<feature type="compositionally biased region" description="Polar residues" evidence="10">
    <location>
        <begin position="135"/>
        <end position="146"/>
    </location>
</feature>
<dbReference type="PROSITE" id="PS51722">
    <property type="entry name" value="G_TR_2"/>
    <property type="match status" value="1"/>
</dbReference>
<dbReference type="CDD" id="cd01887">
    <property type="entry name" value="IF2_eIF5B"/>
    <property type="match status" value="1"/>
</dbReference>
<dbReference type="RefSeq" id="WP_027845605.1">
    <property type="nucleotide sequence ID" value="NZ_LMTZ01000109.1"/>
</dbReference>
<evidence type="ECO:0000256" key="6">
    <source>
        <dbReference type="ARBA" id="ARBA00023134"/>
    </source>
</evidence>
<dbReference type="GO" id="GO:0005829">
    <property type="term" value="C:cytosol"/>
    <property type="evidence" value="ECO:0007669"/>
    <property type="project" value="TreeGrafter"/>
</dbReference>
<evidence type="ECO:0000256" key="7">
    <source>
        <dbReference type="ARBA" id="ARBA00025162"/>
    </source>
</evidence>
<evidence type="ECO:0000256" key="3">
    <source>
        <dbReference type="ARBA" id="ARBA00022540"/>
    </source>
</evidence>
<dbReference type="CDD" id="cd03692">
    <property type="entry name" value="mtIF2_IVc"/>
    <property type="match status" value="1"/>
</dbReference>
<dbReference type="InterPro" id="IPR036925">
    <property type="entry name" value="TIF_IF2_dom3_sf"/>
</dbReference>
<dbReference type="PANTHER" id="PTHR43381">
    <property type="entry name" value="TRANSLATION INITIATION FACTOR IF-2-RELATED"/>
    <property type="match status" value="1"/>
</dbReference>
<keyword evidence="5 8" id="KW-0648">Protein biosynthesis</keyword>
<dbReference type="NCBIfam" id="TIGR00231">
    <property type="entry name" value="small_GTP"/>
    <property type="match status" value="1"/>
</dbReference>
<evidence type="ECO:0000256" key="5">
    <source>
        <dbReference type="ARBA" id="ARBA00022917"/>
    </source>
</evidence>
<dbReference type="NCBIfam" id="TIGR00487">
    <property type="entry name" value="IF-2"/>
    <property type="match status" value="1"/>
</dbReference>
<dbReference type="PRINTS" id="PR00315">
    <property type="entry name" value="ELONGATNFCT"/>
</dbReference>
<dbReference type="SUPFAM" id="SSF50447">
    <property type="entry name" value="Translation proteins"/>
    <property type="match status" value="2"/>
</dbReference>
<feature type="compositionally biased region" description="Low complexity" evidence="10">
    <location>
        <begin position="287"/>
        <end position="300"/>
    </location>
</feature>
<dbReference type="FunFam" id="2.40.30.10:FF:000008">
    <property type="entry name" value="Translation initiation factor IF-2"/>
    <property type="match status" value="1"/>
</dbReference>
<evidence type="ECO:0000256" key="1">
    <source>
        <dbReference type="ARBA" id="ARBA00007733"/>
    </source>
</evidence>
<dbReference type="GO" id="GO:0003743">
    <property type="term" value="F:translation initiation factor activity"/>
    <property type="evidence" value="ECO:0007669"/>
    <property type="project" value="UniProtKB-UniRule"/>
</dbReference>
<feature type="compositionally biased region" description="Acidic residues" evidence="10">
    <location>
        <begin position="371"/>
        <end position="380"/>
    </location>
</feature>
<dbReference type="InterPro" id="IPR027417">
    <property type="entry name" value="P-loop_NTPase"/>
</dbReference>
<feature type="compositionally biased region" description="Basic and acidic residues" evidence="10">
    <location>
        <begin position="75"/>
        <end position="84"/>
    </location>
</feature>
<dbReference type="SUPFAM" id="SSF52156">
    <property type="entry name" value="Initiation factor IF2/eIF5b, domain 3"/>
    <property type="match status" value="1"/>
</dbReference>
<dbReference type="Proteomes" id="UP000053372">
    <property type="component" value="Unassembled WGS sequence"/>
</dbReference>
<dbReference type="InterPro" id="IPR000795">
    <property type="entry name" value="T_Tr_GTP-bd_dom"/>
</dbReference>
<keyword evidence="13" id="KW-1185">Reference proteome</keyword>
<accession>A0A0V7ZM75</accession>
<evidence type="ECO:0000256" key="8">
    <source>
        <dbReference type="HAMAP-Rule" id="MF_00100"/>
    </source>
</evidence>
<feature type="compositionally biased region" description="Pro residues" evidence="10">
    <location>
        <begin position="120"/>
        <end position="129"/>
    </location>
</feature>
<dbReference type="InterPro" id="IPR006847">
    <property type="entry name" value="IF2_N"/>
</dbReference>
<dbReference type="InterPro" id="IPR000178">
    <property type="entry name" value="TF_IF2_bacterial-like"/>
</dbReference>
<comment type="subcellular location">
    <subcellularLocation>
        <location evidence="8">Cytoplasm</location>
    </subcellularLocation>
</comment>
<dbReference type="AlphaFoldDB" id="A0A0V7ZM75"/>
<dbReference type="GO" id="GO:0005525">
    <property type="term" value="F:GTP binding"/>
    <property type="evidence" value="ECO:0007669"/>
    <property type="project" value="UniProtKB-KW"/>
</dbReference>
<dbReference type="CDD" id="cd03702">
    <property type="entry name" value="IF2_mtIF2_II"/>
    <property type="match status" value="1"/>
</dbReference>
<keyword evidence="3 8" id="KW-0396">Initiation factor</keyword>
<reference evidence="12 13" key="1">
    <citation type="journal article" date="2015" name="Genome Announc.">
        <title>Draft Genome of the Euendolithic (true boring) Cyanobacterium Mastigocoleus testarum strain BC008.</title>
        <authorList>
            <person name="Guida B.S."/>
            <person name="Garcia-Pichel F."/>
        </authorList>
    </citation>
    <scope>NUCLEOTIDE SEQUENCE [LARGE SCALE GENOMIC DNA]</scope>
    <source>
        <strain evidence="12 13">BC008</strain>
    </source>
</reference>
<organism evidence="12 13">
    <name type="scientific">Mastigocoleus testarum BC008</name>
    <dbReference type="NCBI Taxonomy" id="371196"/>
    <lineage>
        <taxon>Bacteria</taxon>
        <taxon>Bacillati</taxon>
        <taxon>Cyanobacteriota</taxon>
        <taxon>Cyanophyceae</taxon>
        <taxon>Nostocales</taxon>
        <taxon>Hapalosiphonaceae</taxon>
        <taxon>Mastigocoleus</taxon>
    </lineage>
</organism>
<dbReference type="Gene3D" id="1.10.10.2480">
    <property type="match status" value="1"/>
</dbReference>
<feature type="region of interest" description="Disordered" evidence="10">
    <location>
        <begin position="392"/>
        <end position="450"/>
    </location>
</feature>
<dbReference type="Gene3D" id="3.40.50.10050">
    <property type="entry name" value="Translation initiation factor IF- 2, domain 3"/>
    <property type="match status" value="1"/>
</dbReference>
<evidence type="ECO:0000256" key="2">
    <source>
        <dbReference type="ARBA" id="ARBA00020675"/>
    </source>
</evidence>
<keyword evidence="8" id="KW-0963">Cytoplasm</keyword>
<dbReference type="Pfam" id="PF11987">
    <property type="entry name" value="IF-2"/>
    <property type="match status" value="1"/>
</dbReference>
<comment type="function">
    <text evidence="7 8 9">One of the essential components for the initiation of protein synthesis. Protects formylmethionyl-tRNA from spontaneous hydrolysis and promotes its binding to the 30S ribosomal subunits. Also involved in the hydrolysis of GTP during the formation of the 70S ribosomal complex.</text>
</comment>
<feature type="compositionally biased region" description="Low complexity" evidence="10">
    <location>
        <begin position="151"/>
        <end position="161"/>
    </location>
</feature>
<dbReference type="InterPro" id="IPR044145">
    <property type="entry name" value="IF2_II"/>
</dbReference>
<feature type="compositionally biased region" description="Basic and acidic residues" evidence="10">
    <location>
        <begin position="432"/>
        <end position="447"/>
    </location>
</feature>
<feature type="compositionally biased region" description="Low complexity" evidence="10">
    <location>
        <begin position="174"/>
        <end position="188"/>
    </location>
</feature>
<dbReference type="FunFam" id="2.40.30.10:FF:000007">
    <property type="entry name" value="Translation initiation factor IF-2"/>
    <property type="match status" value="1"/>
</dbReference>
<keyword evidence="4 8" id="KW-0547">Nucleotide-binding</keyword>
<dbReference type="InterPro" id="IPR053905">
    <property type="entry name" value="EF-G-like_DII"/>
</dbReference>
<feature type="compositionally biased region" description="Polar residues" evidence="10">
    <location>
        <begin position="63"/>
        <end position="72"/>
    </location>
</feature>
<name>A0A0V7ZM75_9CYAN</name>
<dbReference type="FunFam" id="3.40.50.10050:FF:000001">
    <property type="entry name" value="Translation initiation factor IF-2"/>
    <property type="match status" value="1"/>
</dbReference>
<feature type="compositionally biased region" description="Acidic residues" evidence="10">
    <location>
        <begin position="308"/>
        <end position="317"/>
    </location>
</feature>
<feature type="region of interest" description="Disordered" evidence="10">
    <location>
        <begin position="36"/>
        <end position="380"/>
    </location>
</feature>
<comment type="caution">
    <text evidence="8">Lacks conserved residue(s) required for the propagation of feature annotation.</text>
</comment>
<sequence length="1035" mass="112580">MNNGKVRIYELSKELNLDNKELLAICDQLNIAVKSHSSTITESEAQRIRSAAEKLPPNRHHPSQTGSRSRSATPKKPEILEIRKPKVVKNSASNNPEASAATDQQAAHNDEAKPLSSPRPFAPTVPPMKPVASTRPVQNQSENQQKPAVANNNSNSNRNNNQTADTSKTRPEKPAAVAPKAVSPVEKPQLVAPPQRPAAPKPTANVSGVNIEKPILRRNKDQQGQGKQKVNKQQQQQKQADAAKPLPQKPVRSASSAPSKPEIRTNRSEKAASPQRPSKPGRSTEYPAASAVPAPVKAIPPNKPAEVSSEEYDDNDVVTETTIELKRPTPPRLNRGGKKRHSEVDTLDEVKESSKVGKGPAKNKRQKPIVDDFEDDDLLDDENQDTVEAIQVSNAIARPPKPKSAKPAQAVTRATPSARTKKPSTSKGEQNQNRRRETEQKPQRPEKLQITGTMTVQELSEALTIADTEIVKILFLKGMAVSITQNLDVPTVILVANEAGVEVETQEPEAEARKVTEMIDLEDLEYLHRRPPVVTIMGHVDHGKTTLLDSIRKSKVAAGEAGGITQHIGAYHVDLEHNDKQEQIVFLDTPGHEAFTAMRARGARVTDIAILVVAADDGVRPQTIEAISHAQAAKVPIIVAVNKIDKEEAQPDRVKQELTQYGLTPEEWGGETIMVPVSAIKGENLDTLLEMILLVAEVEELNANPDRMAKGTVIEAHLDKAKGAVATLLIQNGTLKVGDILVAGSVFGKVRAMVDDRSERVTTAAPSFAVEVLGLNDVPAAGDEFEVFNNEKEARALASERAEKQRQSRLMQGRVTLTGISAQAQEGELKELNLILKADVQGSIEAILGSLQQIPQNEVQIRLLLAAPGEVTQTDIDLAAASGAVIIGFNTTYASGARHAADEAGVDVREYNIIYKLLEDIQGALEGLLEPELVEEALGQAEVRAVFPVGRGAVAGCYIQSGKLLRNSKLRVRRGDRVIYEGVLDSLKRMKEDVREVNSGYECGIGIDKFNSWQEGDVIEAYQMVTKRRTLSLAR</sequence>
<dbReference type="PROSITE" id="PS01176">
    <property type="entry name" value="IF2"/>
    <property type="match status" value="1"/>
</dbReference>
<dbReference type="Pfam" id="PF00009">
    <property type="entry name" value="GTP_EFTU"/>
    <property type="match status" value="1"/>
</dbReference>
<feature type="compositionally biased region" description="Basic and acidic residues" evidence="10">
    <location>
        <begin position="261"/>
        <end position="270"/>
    </location>
</feature>
<dbReference type="InterPro" id="IPR015760">
    <property type="entry name" value="TIF_IF2"/>
</dbReference>
<evidence type="ECO:0000256" key="10">
    <source>
        <dbReference type="SAM" id="MobiDB-lite"/>
    </source>
</evidence>
<dbReference type="PANTHER" id="PTHR43381:SF5">
    <property type="entry name" value="TR-TYPE G DOMAIN-CONTAINING PROTEIN"/>
    <property type="match status" value="1"/>
</dbReference>
<evidence type="ECO:0000259" key="11">
    <source>
        <dbReference type="PROSITE" id="PS51722"/>
    </source>
</evidence>
<feature type="compositionally biased region" description="Low complexity" evidence="10">
    <location>
        <begin position="90"/>
        <end position="101"/>
    </location>
</feature>
<feature type="binding site" evidence="8">
    <location>
        <begin position="538"/>
        <end position="545"/>
    </location>
    <ligand>
        <name>GTP</name>
        <dbReference type="ChEBI" id="CHEBI:37565"/>
    </ligand>
</feature>
<dbReference type="OrthoDB" id="9811804at2"/>
<feature type="compositionally biased region" description="Basic and acidic residues" evidence="10">
    <location>
        <begin position="342"/>
        <end position="355"/>
    </location>
</feature>
<feature type="domain" description="Tr-type G" evidence="11">
    <location>
        <begin position="529"/>
        <end position="706"/>
    </location>
</feature>
<feature type="compositionally biased region" description="Low complexity" evidence="10">
    <location>
        <begin position="222"/>
        <end position="246"/>
    </location>
</feature>
<dbReference type="InterPro" id="IPR005225">
    <property type="entry name" value="Small_GTP-bd"/>
</dbReference>
<dbReference type="FunFam" id="3.40.50.300:FF:000019">
    <property type="entry name" value="Translation initiation factor IF-2"/>
    <property type="match status" value="1"/>
</dbReference>
<evidence type="ECO:0000313" key="13">
    <source>
        <dbReference type="Proteomes" id="UP000053372"/>
    </source>
</evidence>
<comment type="similarity">
    <text evidence="1 8 9">Belongs to the TRAFAC class translation factor GTPase superfamily. Classic translation factor GTPase family. IF-2 subfamily.</text>
</comment>
<dbReference type="Gene3D" id="2.40.30.10">
    <property type="entry name" value="Translation factors"/>
    <property type="match status" value="2"/>
</dbReference>
<dbReference type="InterPro" id="IPR023115">
    <property type="entry name" value="TIF_IF2_dom3"/>
</dbReference>
<feature type="binding site" evidence="8">
    <location>
        <begin position="588"/>
        <end position="592"/>
    </location>
    <ligand>
        <name>GTP</name>
        <dbReference type="ChEBI" id="CHEBI:37565"/>
    </ligand>
</feature>
<dbReference type="EMBL" id="LMTZ01000109">
    <property type="protein sequence ID" value="KST65343.1"/>
    <property type="molecule type" value="Genomic_DNA"/>
</dbReference>
<dbReference type="SUPFAM" id="SSF52540">
    <property type="entry name" value="P-loop containing nucleoside triphosphate hydrolases"/>
    <property type="match status" value="1"/>
</dbReference>
<dbReference type="Pfam" id="PF04760">
    <property type="entry name" value="IF2_N"/>
    <property type="match status" value="2"/>
</dbReference>
<evidence type="ECO:0000313" key="12">
    <source>
        <dbReference type="EMBL" id="KST65343.1"/>
    </source>
</evidence>
<proteinExistence type="inferred from homology"/>
<protein>
    <recommendedName>
        <fullName evidence="2 8">Translation initiation factor IF-2</fullName>
    </recommendedName>
</protein>
<evidence type="ECO:0000256" key="4">
    <source>
        <dbReference type="ARBA" id="ARBA00022741"/>
    </source>
</evidence>
<keyword evidence="6 8" id="KW-0342">GTP-binding</keyword>
<dbReference type="GO" id="GO:0003924">
    <property type="term" value="F:GTPase activity"/>
    <property type="evidence" value="ECO:0007669"/>
    <property type="project" value="UniProtKB-UniRule"/>
</dbReference>
<evidence type="ECO:0000256" key="9">
    <source>
        <dbReference type="RuleBase" id="RU000644"/>
    </source>
</evidence>
<gene>
    <name evidence="8" type="primary">infB</name>
    <name evidence="12" type="ORF">BC008_21350</name>
</gene>
<dbReference type="InterPro" id="IPR009000">
    <property type="entry name" value="Transl_B-barrel_sf"/>
</dbReference>